<comment type="subcellular location">
    <subcellularLocation>
        <location evidence="1 7">Cell membrane</location>
        <topology evidence="1 7">Multi-pass membrane protein</topology>
    </subcellularLocation>
</comment>
<evidence type="ECO:0000313" key="10">
    <source>
        <dbReference type="Proteomes" id="UP000192903"/>
    </source>
</evidence>
<dbReference type="Pfam" id="PF19300">
    <property type="entry name" value="BPD_transp_1_N"/>
    <property type="match status" value="1"/>
</dbReference>
<dbReference type="Pfam" id="PF00528">
    <property type="entry name" value="BPD_transp_1"/>
    <property type="match status" value="1"/>
</dbReference>
<dbReference type="PANTHER" id="PTHR43163">
    <property type="entry name" value="DIPEPTIDE TRANSPORT SYSTEM PERMEASE PROTEIN DPPB-RELATED"/>
    <property type="match status" value="1"/>
</dbReference>
<dbReference type="GO" id="GO:0005886">
    <property type="term" value="C:plasma membrane"/>
    <property type="evidence" value="ECO:0007669"/>
    <property type="project" value="UniProtKB-SubCell"/>
</dbReference>
<feature type="transmembrane region" description="Helical" evidence="7">
    <location>
        <begin position="168"/>
        <end position="187"/>
    </location>
</feature>
<dbReference type="PANTHER" id="PTHR43163:SF6">
    <property type="entry name" value="DIPEPTIDE TRANSPORT SYSTEM PERMEASE PROTEIN DPPB-RELATED"/>
    <property type="match status" value="1"/>
</dbReference>
<dbReference type="RefSeq" id="WP_085423878.1">
    <property type="nucleotide sequence ID" value="NZ_FXAF01000008.1"/>
</dbReference>
<evidence type="ECO:0000256" key="4">
    <source>
        <dbReference type="ARBA" id="ARBA00022692"/>
    </source>
</evidence>
<dbReference type="Gene3D" id="1.10.3720.10">
    <property type="entry name" value="MetI-like"/>
    <property type="match status" value="1"/>
</dbReference>
<accession>A0A1X7FWK0</accession>
<dbReference type="InterPro" id="IPR045621">
    <property type="entry name" value="BPD_transp_1_N"/>
</dbReference>
<keyword evidence="5 7" id="KW-1133">Transmembrane helix</keyword>
<dbReference type="OrthoDB" id="7834831at2"/>
<keyword evidence="6 7" id="KW-0472">Membrane</keyword>
<feature type="transmembrane region" description="Helical" evidence="7">
    <location>
        <begin position="12"/>
        <end position="31"/>
    </location>
</feature>
<dbReference type="InterPro" id="IPR035906">
    <property type="entry name" value="MetI-like_sf"/>
</dbReference>
<dbReference type="InterPro" id="IPR000515">
    <property type="entry name" value="MetI-like"/>
</dbReference>
<evidence type="ECO:0000256" key="5">
    <source>
        <dbReference type="ARBA" id="ARBA00022989"/>
    </source>
</evidence>
<protein>
    <submittedName>
        <fullName evidence="9">Peptide/nickel transport system permease protein</fullName>
    </submittedName>
</protein>
<dbReference type="PROSITE" id="PS50928">
    <property type="entry name" value="ABC_TM1"/>
    <property type="match status" value="1"/>
</dbReference>
<evidence type="ECO:0000256" key="6">
    <source>
        <dbReference type="ARBA" id="ARBA00023136"/>
    </source>
</evidence>
<dbReference type="CDD" id="cd06261">
    <property type="entry name" value="TM_PBP2"/>
    <property type="match status" value="1"/>
</dbReference>
<evidence type="ECO:0000256" key="3">
    <source>
        <dbReference type="ARBA" id="ARBA00022475"/>
    </source>
</evidence>
<dbReference type="EMBL" id="FXAF01000008">
    <property type="protein sequence ID" value="SMF59941.1"/>
    <property type="molecule type" value="Genomic_DNA"/>
</dbReference>
<proteinExistence type="inferred from homology"/>
<dbReference type="SUPFAM" id="SSF161098">
    <property type="entry name" value="MetI-like"/>
    <property type="match status" value="1"/>
</dbReference>
<sequence length="306" mass="33122">MSRYFLIRIGQSLLAIWGIVTIVFVVTRMLGDPAVLLLPLGTPDSQIQELRSSLGLERPMVVQYLDFLGHAVVGDFGLSYQSFRPAMEVVLERMPATAILTASSLALGAVLGAATGFAAALARGRFLEFVVMCFALAGQATPVFWLGILLVLFFAVELGWFPTGGWDGPASLVLPTMALGIFVAANITRLFRSSMIETLSEDYIRTARAKGLMPRTIFMVHAARNALIPVVTMLALLAAELLGGSAVTETVFSWPGVGRLLVQAIDSKDFPVIQAGVFLIATIFVCINFLVDLLYTLLDPRIRLGR</sequence>
<organism evidence="9 10">
    <name type="scientific">Xaviernesmea oryzae</name>
    <dbReference type="NCBI Taxonomy" id="464029"/>
    <lineage>
        <taxon>Bacteria</taxon>
        <taxon>Pseudomonadati</taxon>
        <taxon>Pseudomonadota</taxon>
        <taxon>Alphaproteobacteria</taxon>
        <taxon>Hyphomicrobiales</taxon>
        <taxon>Rhizobiaceae</taxon>
        <taxon>Rhizobium/Agrobacterium group</taxon>
        <taxon>Xaviernesmea</taxon>
    </lineage>
</organism>
<keyword evidence="3" id="KW-1003">Cell membrane</keyword>
<feature type="transmembrane region" description="Helical" evidence="7">
    <location>
        <begin position="129"/>
        <end position="156"/>
    </location>
</feature>
<keyword evidence="2 7" id="KW-0813">Transport</keyword>
<evidence type="ECO:0000259" key="8">
    <source>
        <dbReference type="PROSITE" id="PS50928"/>
    </source>
</evidence>
<keyword evidence="10" id="KW-1185">Reference proteome</keyword>
<evidence type="ECO:0000256" key="2">
    <source>
        <dbReference type="ARBA" id="ARBA00022448"/>
    </source>
</evidence>
<gene>
    <name evidence="9" type="ORF">SAMN02982989_0997</name>
</gene>
<dbReference type="AlphaFoldDB" id="A0A1X7FWK0"/>
<name>A0A1X7FWK0_9HYPH</name>
<dbReference type="Proteomes" id="UP000192903">
    <property type="component" value="Unassembled WGS sequence"/>
</dbReference>
<feature type="transmembrane region" description="Helical" evidence="7">
    <location>
        <begin position="226"/>
        <end position="252"/>
    </location>
</feature>
<evidence type="ECO:0000313" key="9">
    <source>
        <dbReference type="EMBL" id="SMF59941.1"/>
    </source>
</evidence>
<keyword evidence="4 7" id="KW-0812">Transmembrane</keyword>
<feature type="domain" description="ABC transmembrane type-1" evidence="8">
    <location>
        <begin position="94"/>
        <end position="291"/>
    </location>
</feature>
<comment type="similarity">
    <text evidence="7">Belongs to the binding-protein-dependent transport system permease family.</text>
</comment>
<evidence type="ECO:0000256" key="7">
    <source>
        <dbReference type="RuleBase" id="RU363032"/>
    </source>
</evidence>
<reference evidence="10" key="1">
    <citation type="submission" date="2017-04" db="EMBL/GenBank/DDBJ databases">
        <authorList>
            <person name="Varghese N."/>
            <person name="Submissions S."/>
        </authorList>
    </citation>
    <scope>NUCLEOTIDE SEQUENCE [LARGE SCALE GENOMIC DNA]</scope>
    <source>
        <strain evidence="10">B4P</strain>
    </source>
</reference>
<feature type="transmembrane region" description="Helical" evidence="7">
    <location>
        <begin position="272"/>
        <end position="298"/>
    </location>
</feature>
<feature type="transmembrane region" description="Helical" evidence="7">
    <location>
        <begin position="98"/>
        <end position="122"/>
    </location>
</feature>
<dbReference type="STRING" id="464029.SAMN02982989_0997"/>
<evidence type="ECO:0000256" key="1">
    <source>
        <dbReference type="ARBA" id="ARBA00004651"/>
    </source>
</evidence>
<dbReference type="GO" id="GO:0071916">
    <property type="term" value="F:dipeptide transmembrane transporter activity"/>
    <property type="evidence" value="ECO:0007669"/>
    <property type="project" value="TreeGrafter"/>
</dbReference>